<name>A0A1E5LD58_9BACI</name>
<evidence type="ECO:0000313" key="2">
    <source>
        <dbReference type="EMBL" id="OEH92011.1"/>
    </source>
</evidence>
<evidence type="ECO:0000313" key="3">
    <source>
        <dbReference type="Proteomes" id="UP000095209"/>
    </source>
</evidence>
<comment type="caution">
    <text evidence="2">The sequence shown here is derived from an EMBL/GenBank/DDBJ whole genome shotgun (WGS) entry which is preliminary data.</text>
</comment>
<dbReference type="AlphaFoldDB" id="A0A1E5LD58"/>
<dbReference type="RefSeq" id="WP_069717971.1">
    <property type="nucleotide sequence ID" value="NZ_MJEH01000038.1"/>
</dbReference>
<protein>
    <submittedName>
        <fullName evidence="2">Uncharacterized protein</fullName>
    </submittedName>
</protein>
<dbReference type="Proteomes" id="UP000095209">
    <property type="component" value="Unassembled WGS sequence"/>
</dbReference>
<proteinExistence type="predicted"/>
<feature type="compositionally biased region" description="Polar residues" evidence="1">
    <location>
        <begin position="11"/>
        <end position="26"/>
    </location>
</feature>
<keyword evidence="3" id="KW-1185">Reference proteome</keyword>
<sequence length="63" mass="7134">MAKSKRKSNPEQKNAQTPRTLNTNTEFGHEFADVNASKHYEAAAFAQAEKEKKENARKNGQQQ</sequence>
<evidence type="ECO:0000256" key="1">
    <source>
        <dbReference type="SAM" id="MobiDB-lite"/>
    </source>
</evidence>
<dbReference type="EMBL" id="MJEH01000038">
    <property type="protein sequence ID" value="OEH92011.1"/>
    <property type="molecule type" value="Genomic_DNA"/>
</dbReference>
<accession>A0A1E5LD58</accession>
<organism evidence="2 3">
    <name type="scientific">Bacillus solimangrovi</name>
    <dbReference type="NCBI Taxonomy" id="1305675"/>
    <lineage>
        <taxon>Bacteria</taxon>
        <taxon>Bacillati</taxon>
        <taxon>Bacillota</taxon>
        <taxon>Bacilli</taxon>
        <taxon>Bacillales</taxon>
        <taxon>Bacillaceae</taxon>
        <taxon>Bacillus</taxon>
    </lineage>
</organism>
<feature type="region of interest" description="Disordered" evidence="1">
    <location>
        <begin position="1"/>
        <end position="27"/>
    </location>
</feature>
<gene>
    <name evidence="2" type="ORF">BFG57_17250</name>
</gene>
<reference evidence="2 3" key="1">
    <citation type="submission" date="2016-08" db="EMBL/GenBank/DDBJ databases">
        <title>Genome of Bacillus solimangrovi GH2-4.</title>
        <authorList>
            <person name="Lim S."/>
            <person name="Kim B.-C."/>
        </authorList>
    </citation>
    <scope>NUCLEOTIDE SEQUENCE [LARGE SCALE GENOMIC DNA]</scope>
    <source>
        <strain evidence="2 3">GH2-4</strain>
    </source>
</reference>